<keyword evidence="3" id="KW-1185">Reference proteome</keyword>
<gene>
    <name evidence="2" type="ORF">LAME_0G04940G</name>
</gene>
<dbReference type="Proteomes" id="UP000191144">
    <property type="component" value="Chromosome G"/>
</dbReference>
<feature type="compositionally biased region" description="Basic and acidic residues" evidence="1">
    <location>
        <begin position="92"/>
        <end position="106"/>
    </location>
</feature>
<organism evidence="2 3">
    <name type="scientific">Lachancea meyersii CBS 8951</name>
    <dbReference type="NCBI Taxonomy" id="1266667"/>
    <lineage>
        <taxon>Eukaryota</taxon>
        <taxon>Fungi</taxon>
        <taxon>Dikarya</taxon>
        <taxon>Ascomycota</taxon>
        <taxon>Saccharomycotina</taxon>
        <taxon>Saccharomycetes</taxon>
        <taxon>Saccharomycetales</taxon>
        <taxon>Saccharomycetaceae</taxon>
        <taxon>Lachancea</taxon>
    </lineage>
</organism>
<evidence type="ECO:0000256" key="1">
    <source>
        <dbReference type="SAM" id="MobiDB-lite"/>
    </source>
</evidence>
<protein>
    <submittedName>
        <fullName evidence="2">LAME_0G04940g1_1</fullName>
    </submittedName>
</protein>
<dbReference type="AlphaFoldDB" id="A0A1G4K737"/>
<reference evidence="3" key="1">
    <citation type="submission" date="2016-03" db="EMBL/GenBank/DDBJ databases">
        <authorList>
            <person name="Devillers Hugo."/>
        </authorList>
    </citation>
    <scope>NUCLEOTIDE SEQUENCE [LARGE SCALE GENOMIC DNA]</scope>
</reference>
<dbReference type="OrthoDB" id="4032459at2759"/>
<proteinExistence type="predicted"/>
<feature type="region of interest" description="Disordered" evidence="1">
    <location>
        <begin position="92"/>
        <end position="114"/>
    </location>
</feature>
<dbReference type="EMBL" id="LT598484">
    <property type="protein sequence ID" value="SCU99701.1"/>
    <property type="molecule type" value="Genomic_DNA"/>
</dbReference>
<sequence>MRIQKPARNLKRVRAPGNFRKLHSVSPDHPRQGVLVDEMYGDLLPQQPTGVYFLLEVHTREPGLTPHEIVEVADHEPAANVTVDVELEEVLPFHENPHGGEQPPHDDDIEMQDS</sequence>
<evidence type="ECO:0000313" key="2">
    <source>
        <dbReference type="EMBL" id="SCU99701.1"/>
    </source>
</evidence>
<name>A0A1G4K737_9SACH</name>
<evidence type="ECO:0000313" key="3">
    <source>
        <dbReference type="Proteomes" id="UP000191144"/>
    </source>
</evidence>
<accession>A0A1G4K737</accession>